<reference evidence="1" key="1">
    <citation type="submission" date="2019-09" db="EMBL/GenBank/DDBJ databases">
        <authorList>
            <person name="Needham M D."/>
        </authorList>
    </citation>
    <scope>NUCLEOTIDE SEQUENCE</scope>
</reference>
<accession>A0A5E8CM13</accession>
<protein>
    <submittedName>
        <fullName evidence="1">Uncharacterized protein</fullName>
    </submittedName>
</protein>
<proteinExistence type="predicted"/>
<evidence type="ECO:0000313" key="1">
    <source>
        <dbReference type="EMBL" id="VVU95242.1"/>
    </source>
</evidence>
<organism evidence="1">
    <name type="scientific">seawater metagenome</name>
    <dbReference type="NCBI Taxonomy" id="1561972"/>
    <lineage>
        <taxon>unclassified sequences</taxon>
        <taxon>metagenomes</taxon>
        <taxon>ecological metagenomes</taxon>
    </lineage>
</organism>
<sequence>MWKLVEDKNEIIKILNSNWYGIDKFLKEYVHVKILNPPKNFQQVNKEFKLEIHRSDIQKPIDGTLALTIKGNFLSKIEHANFDIFNSNPEYNFNISLYKNNNNVDLLSSSDSTYIKLDFINNGSNSVLPITFFKIVFNQDQPYTPVNLLVYLEKLYPSVNLLDFEKNLDNGKLKVIEYFGLDKEDKIYTIHIIENNQIHAHYCDAKGVIIFAENTRIPIEITIIGDNVHKIVRPSDQYPKVYKFFVISEDDNVKIIAKLNLMTGKVRLIKYYKA</sequence>
<dbReference type="EMBL" id="CABVLZ010000004">
    <property type="protein sequence ID" value="VVU95242.1"/>
    <property type="molecule type" value="Genomic_DNA"/>
</dbReference>
<name>A0A5E8CM13_9ZZZZ</name>
<dbReference type="AlphaFoldDB" id="A0A5E8CM13"/>
<gene>
    <name evidence="1" type="ORF">CPAV1605_967</name>
</gene>